<protein>
    <submittedName>
        <fullName evidence="1">F-box protein</fullName>
    </submittedName>
</protein>
<accession>A0AAD7L0T1</accession>
<gene>
    <name evidence="1" type="ORF">O6P43_029832</name>
</gene>
<evidence type="ECO:0000313" key="1">
    <source>
        <dbReference type="EMBL" id="KAJ7949504.1"/>
    </source>
</evidence>
<dbReference type="SUPFAM" id="SSF81383">
    <property type="entry name" value="F-box domain"/>
    <property type="match status" value="1"/>
</dbReference>
<name>A0AAD7L0T1_QUISA</name>
<proteinExistence type="predicted"/>
<dbReference type="AlphaFoldDB" id="A0AAD7L0T1"/>
<dbReference type="Proteomes" id="UP001163823">
    <property type="component" value="Chromosome 12"/>
</dbReference>
<organism evidence="1 2">
    <name type="scientific">Quillaja saponaria</name>
    <name type="common">Soap bark tree</name>
    <dbReference type="NCBI Taxonomy" id="32244"/>
    <lineage>
        <taxon>Eukaryota</taxon>
        <taxon>Viridiplantae</taxon>
        <taxon>Streptophyta</taxon>
        <taxon>Embryophyta</taxon>
        <taxon>Tracheophyta</taxon>
        <taxon>Spermatophyta</taxon>
        <taxon>Magnoliopsida</taxon>
        <taxon>eudicotyledons</taxon>
        <taxon>Gunneridae</taxon>
        <taxon>Pentapetalae</taxon>
        <taxon>rosids</taxon>
        <taxon>fabids</taxon>
        <taxon>Fabales</taxon>
        <taxon>Quillajaceae</taxon>
        <taxon>Quillaja</taxon>
    </lineage>
</organism>
<dbReference type="KEGG" id="qsa:O6P43_029832"/>
<dbReference type="EMBL" id="JARAOO010000012">
    <property type="protein sequence ID" value="KAJ7949504.1"/>
    <property type="molecule type" value="Genomic_DNA"/>
</dbReference>
<sequence>MANNSLKSLSSCLSILNLNESSSIENLLDDLLVQFIVRLSCKSCVKCKLVLKRWLALISRPYFVVHFLRRKHHQLHQYCSLLYHSRSLLISTKIPPDEFGPLNGQCSLNFLSPVHIVWKYLVVQTVCFSVPR</sequence>
<evidence type="ECO:0000313" key="2">
    <source>
        <dbReference type="Proteomes" id="UP001163823"/>
    </source>
</evidence>
<keyword evidence="2" id="KW-1185">Reference proteome</keyword>
<reference evidence="1" key="1">
    <citation type="journal article" date="2023" name="Science">
        <title>Elucidation of the pathway for biosynthesis of saponin adjuvants from the soapbark tree.</title>
        <authorList>
            <person name="Reed J."/>
            <person name="Orme A."/>
            <person name="El-Demerdash A."/>
            <person name="Owen C."/>
            <person name="Martin L.B.B."/>
            <person name="Misra R.C."/>
            <person name="Kikuchi S."/>
            <person name="Rejzek M."/>
            <person name="Martin A.C."/>
            <person name="Harkess A."/>
            <person name="Leebens-Mack J."/>
            <person name="Louveau T."/>
            <person name="Stephenson M.J."/>
            <person name="Osbourn A."/>
        </authorList>
    </citation>
    <scope>NUCLEOTIDE SEQUENCE</scope>
    <source>
        <strain evidence="1">S10</strain>
    </source>
</reference>
<comment type="caution">
    <text evidence="1">The sequence shown here is derived from an EMBL/GenBank/DDBJ whole genome shotgun (WGS) entry which is preliminary data.</text>
</comment>
<dbReference type="InterPro" id="IPR036047">
    <property type="entry name" value="F-box-like_dom_sf"/>
</dbReference>